<feature type="transmembrane region" description="Helical" evidence="6">
    <location>
        <begin position="134"/>
        <end position="155"/>
    </location>
</feature>
<evidence type="ECO:0000256" key="2">
    <source>
        <dbReference type="ARBA" id="ARBA00022448"/>
    </source>
</evidence>
<keyword evidence="2" id="KW-0813">Transport</keyword>
<dbReference type="STRING" id="765440.A0A0C3CKY4"/>
<feature type="transmembrane region" description="Helical" evidence="6">
    <location>
        <begin position="38"/>
        <end position="59"/>
    </location>
</feature>
<evidence type="ECO:0000256" key="5">
    <source>
        <dbReference type="ARBA" id="ARBA00023136"/>
    </source>
</evidence>
<evidence type="ECO:0000313" key="8">
    <source>
        <dbReference type="EMBL" id="KIM90327.1"/>
    </source>
</evidence>
<reference evidence="8 9" key="1">
    <citation type="submission" date="2014-04" db="EMBL/GenBank/DDBJ databases">
        <authorList>
            <consortium name="DOE Joint Genome Institute"/>
            <person name="Kuo A."/>
            <person name="Tarkka M."/>
            <person name="Buscot F."/>
            <person name="Kohler A."/>
            <person name="Nagy L.G."/>
            <person name="Floudas D."/>
            <person name="Copeland A."/>
            <person name="Barry K.W."/>
            <person name="Cichocki N."/>
            <person name="Veneault-Fourrey C."/>
            <person name="LaButti K."/>
            <person name="Lindquist E.A."/>
            <person name="Lipzen A."/>
            <person name="Lundell T."/>
            <person name="Morin E."/>
            <person name="Murat C."/>
            <person name="Sun H."/>
            <person name="Tunlid A."/>
            <person name="Henrissat B."/>
            <person name="Grigoriev I.V."/>
            <person name="Hibbett D.S."/>
            <person name="Martin F."/>
            <person name="Nordberg H.P."/>
            <person name="Cantor M.N."/>
            <person name="Hua S.X."/>
        </authorList>
    </citation>
    <scope>NUCLEOTIDE SEQUENCE [LARGE SCALE GENOMIC DNA]</scope>
    <source>
        <strain evidence="8 9">F 1598</strain>
    </source>
</reference>
<dbReference type="InterPro" id="IPR036259">
    <property type="entry name" value="MFS_trans_sf"/>
</dbReference>
<dbReference type="Gene3D" id="1.20.1250.20">
    <property type="entry name" value="MFS general substrate transporter like domains"/>
    <property type="match status" value="2"/>
</dbReference>
<feature type="transmembrane region" description="Helical" evidence="6">
    <location>
        <begin position="164"/>
        <end position="185"/>
    </location>
</feature>
<keyword evidence="5 6" id="KW-0472">Membrane</keyword>
<organism evidence="8 9">
    <name type="scientific">Piloderma croceum (strain F 1598)</name>
    <dbReference type="NCBI Taxonomy" id="765440"/>
    <lineage>
        <taxon>Eukaryota</taxon>
        <taxon>Fungi</taxon>
        <taxon>Dikarya</taxon>
        <taxon>Basidiomycota</taxon>
        <taxon>Agaricomycotina</taxon>
        <taxon>Agaricomycetes</taxon>
        <taxon>Agaricomycetidae</taxon>
        <taxon>Atheliales</taxon>
        <taxon>Atheliaceae</taxon>
        <taxon>Piloderma</taxon>
    </lineage>
</organism>
<dbReference type="GO" id="GO:0022857">
    <property type="term" value="F:transmembrane transporter activity"/>
    <property type="evidence" value="ECO:0007669"/>
    <property type="project" value="InterPro"/>
</dbReference>
<dbReference type="InParanoid" id="A0A0C3CKY4"/>
<dbReference type="PANTHER" id="PTHR43791">
    <property type="entry name" value="PERMEASE-RELATED"/>
    <property type="match status" value="1"/>
</dbReference>
<feature type="transmembrane region" description="Helical" evidence="6">
    <location>
        <begin position="330"/>
        <end position="350"/>
    </location>
</feature>
<evidence type="ECO:0000256" key="4">
    <source>
        <dbReference type="ARBA" id="ARBA00022989"/>
    </source>
</evidence>
<evidence type="ECO:0000256" key="6">
    <source>
        <dbReference type="SAM" id="Phobius"/>
    </source>
</evidence>
<feature type="transmembrane region" description="Helical" evidence="6">
    <location>
        <begin position="427"/>
        <end position="444"/>
    </location>
</feature>
<dbReference type="SUPFAM" id="SSF103473">
    <property type="entry name" value="MFS general substrate transporter"/>
    <property type="match status" value="1"/>
</dbReference>
<dbReference type="GO" id="GO:0016020">
    <property type="term" value="C:membrane"/>
    <property type="evidence" value="ECO:0007669"/>
    <property type="project" value="UniProtKB-SubCell"/>
</dbReference>
<dbReference type="InterPro" id="IPR011701">
    <property type="entry name" value="MFS"/>
</dbReference>
<comment type="subcellular location">
    <subcellularLocation>
        <location evidence="1">Membrane</location>
        <topology evidence="1">Multi-pass membrane protein</topology>
    </subcellularLocation>
</comment>
<proteinExistence type="predicted"/>
<dbReference type="InterPro" id="IPR020846">
    <property type="entry name" value="MFS_dom"/>
</dbReference>
<evidence type="ECO:0000313" key="9">
    <source>
        <dbReference type="Proteomes" id="UP000054166"/>
    </source>
</evidence>
<feature type="transmembrane region" description="Helical" evidence="6">
    <location>
        <begin position="303"/>
        <end position="323"/>
    </location>
</feature>
<gene>
    <name evidence="8" type="ORF">PILCRDRAFT_59629</name>
</gene>
<feature type="domain" description="Major facilitator superfamily (MFS) profile" evidence="7">
    <location>
        <begin position="38"/>
        <end position="449"/>
    </location>
</feature>
<feature type="transmembrane region" description="Helical" evidence="6">
    <location>
        <begin position="79"/>
        <end position="98"/>
    </location>
</feature>
<dbReference type="PROSITE" id="PS50850">
    <property type="entry name" value="MFS"/>
    <property type="match status" value="1"/>
</dbReference>
<feature type="transmembrane region" description="Helical" evidence="6">
    <location>
        <begin position="197"/>
        <end position="218"/>
    </location>
</feature>
<dbReference type="PANTHER" id="PTHR43791:SF40">
    <property type="entry name" value="THIAMINE PATHWAY TRANSPORTER THI73"/>
    <property type="match status" value="1"/>
</dbReference>
<accession>A0A0C3CKY4</accession>
<dbReference type="EMBL" id="KN832973">
    <property type="protein sequence ID" value="KIM90327.1"/>
    <property type="molecule type" value="Genomic_DNA"/>
</dbReference>
<dbReference type="FunCoup" id="A0A0C3CKY4">
    <property type="interactions" value="68"/>
</dbReference>
<feature type="transmembrane region" description="Helical" evidence="6">
    <location>
        <begin position="266"/>
        <end position="291"/>
    </location>
</feature>
<evidence type="ECO:0000256" key="1">
    <source>
        <dbReference type="ARBA" id="ARBA00004141"/>
    </source>
</evidence>
<feature type="transmembrane region" description="Helical" evidence="6">
    <location>
        <begin position="390"/>
        <end position="407"/>
    </location>
</feature>
<dbReference type="Pfam" id="PF07690">
    <property type="entry name" value="MFS_1"/>
    <property type="match status" value="1"/>
</dbReference>
<feature type="transmembrane region" description="Helical" evidence="6">
    <location>
        <begin position="105"/>
        <end position="122"/>
    </location>
</feature>
<dbReference type="Proteomes" id="UP000054166">
    <property type="component" value="Unassembled WGS sequence"/>
</dbReference>
<evidence type="ECO:0000259" key="7">
    <source>
        <dbReference type="PROSITE" id="PS50850"/>
    </source>
</evidence>
<dbReference type="HOGENOM" id="CLU_001265_0_5_1"/>
<keyword evidence="3 6" id="KW-0812">Transmembrane</keyword>
<protein>
    <recommendedName>
        <fullName evidence="7">Major facilitator superfamily (MFS) profile domain-containing protein</fullName>
    </recommendedName>
</protein>
<name>A0A0C3CKY4_PILCF</name>
<feature type="transmembrane region" description="Helical" evidence="6">
    <location>
        <begin position="362"/>
        <end position="383"/>
    </location>
</feature>
<keyword evidence="4 6" id="KW-1133">Transmembrane helix</keyword>
<dbReference type="OrthoDB" id="6730379at2759"/>
<reference evidence="9" key="2">
    <citation type="submission" date="2015-01" db="EMBL/GenBank/DDBJ databases">
        <title>Evolutionary Origins and Diversification of the Mycorrhizal Mutualists.</title>
        <authorList>
            <consortium name="DOE Joint Genome Institute"/>
            <consortium name="Mycorrhizal Genomics Consortium"/>
            <person name="Kohler A."/>
            <person name="Kuo A."/>
            <person name="Nagy L.G."/>
            <person name="Floudas D."/>
            <person name="Copeland A."/>
            <person name="Barry K.W."/>
            <person name="Cichocki N."/>
            <person name="Veneault-Fourrey C."/>
            <person name="LaButti K."/>
            <person name="Lindquist E.A."/>
            <person name="Lipzen A."/>
            <person name="Lundell T."/>
            <person name="Morin E."/>
            <person name="Murat C."/>
            <person name="Riley R."/>
            <person name="Ohm R."/>
            <person name="Sun H."/>
            <person name="Tunlid A."/>
            <person name="Henrissat B."/>
            <person name="Grigoriev I.V."/>
            <person name="Hibbett D.S."/>
            <person name="Martin F."/>
        </authorList>
    </citation>
    <scope>NUCLEOTIDE SEQUENCE [LARGE SCALE GENOMIC DNA]</scope>
    <source>
        <strain evidence="9">F 1598</strain>
    </source>
</reference>
<dbReference type="AlphaFoldDB" id="A0A0C3CKY4"/>
<sequence length="481" mass="53037">MSPTSLDRAAVYLQNHDQLLDEGSVNARALLRKIDWRIIPLSLMCMAVLFVDKLNISYAAVMGMNQDLRLSGNEFSNTATASSVATLIAEVPMGYIIQQVPPGKLLGINVILWGIITASTAAVKNYHGLLVCRILLGISEATIQPCLMVITGMWYTKPEAARRFCLWFCGLGLGQIVAGLISWGFQRVTVESLEGWRIMFIALGGVTIVFGLMVMILMPDNPMSVKWLSDVEKTVAIQRIAVNQTGIQNTHFKWSHLKELVFDVQIWLLVILTGLISICATVISTYSAIVIRNFGYSSLQTALLNIPSGVVSITTALMTAYYVGRQANRWLWISMLCMSAVLGSALMTFLPEANKGGHLVGIYLVNTIIPAAVLVLSWVTANVAGQTKRAFAYASVNFAFYIGSILGPQTFQAKDAPQYLPAKTVVLAAQSAAIVVAVVIRLYYGRQNSLREKRKSTEKIIKDMEWLNLTDKENKTFRYGY</sequence>
<keyword evidence="9" id="KW-1185">Reference proteome</keyword>
<evidence type="ECO:0000256" key="3">
    <source>
        <dbReference type="ARBA" id="ARBA00022692"/>
    </source>
</evidence>